<dbReference type="EMBL" id="CM004466">
    <property type="protein sequence ID" value="OCU02737.1"/>
    <property type="molecule type" value="Genomic_DNA"/>
</dbReference>
<dbReference type="Proteomes" id="UP000694892">
    <property type="component" value="Chromosome 1L"/>
</dbReference>
<evidence type="ECO:0000313" key="2">
    <source>
        <dbReference type="Proteomes" id="UP000694892"/>
    </source>
</evidence>
<accession>A0A974I6B1</accession>
<name>A0A974I6B1_XENLA</name>
<gene>
    <name evidence="1" type="ORF">XELAEV_18008505mg</name>
</gene>
<sequence>MECVLGCYRTTTKNKHLTSSKFSYCSNSIEPAARLTMEPATRLAMETSYKNSHWANSKKYHGTDTNHRTNPKITKINIVKIDHGPW</sequence>
<dbReference type="AlphaFoldDB" id="A0A974I6B1"/>
<protein>
    <submittedName>
        <fullName evidence="1">Uncharacterized protein</fullName>
    </submittedName>
</protein>
<evidence type="ECO:0000313" key="1">
    <source>
        <dbReference type="EMBL" id="OCU02737.1"/>
    </source>
</evidence>
<proteinExistence type="predicted"/>
<organism evidence="1 2">
    <name type="scientific">Xenopus laevis</name>
    <name type="common">African clawed frog</name>
    <dbReference type="NCBI Taxonomy" id="8355"/>
    <lineage>
        <taxon>Eukaryota</taxon>
        <taxon>Metazoa</taxon>
        <taxon>Chordata</taxon>
        <taxon>Craniata</taxon>
        <taxon>Vertebrata</taxon>
        <taxon>Euteleostomi</taxon>
        <taxon>Amphibia</taxon>
        <taxon>Batrachia</taxon>
        <taxon>Anura</taxon>
        <taxon>Pipoidea</taxon>
        <taxon>Pipidae</taxon>
        <taxon>Xenopodinae</taxon>
        <taxon>Xenopus</taxon>
        <taxon>Xenopus</taxon>
    </lineage>
</organism>
<reference evidence="2" key="1">
    <citation type="journal article" date="2016" name="Nature">
        <title>Genome evolution in the allotetraploid frog Xenopus laevis.</title>
        <authorList>
            <person name="Session A.M."/>
            <person name="Uno Y."/>
            <person name="Kwon T."/>
            <person name="Chapman J.A."/>
            <person name="Toyoda A."/>
            <person name="Takahashi S."/>
            <person name="Fukui A."/>
            <person name="Hikosaka A."/>
            <person name="Suzuki A."/>
            <person name="Kondo M."/>
            <person name="van Heeringen S.J."/>
            <person name="Quigley I."/>
            <person name="Heinz S."/>
            <person name="Ogino H."/>
            <person name="Ochi H."/>
            <person name="Hellsten U."/>
            <person name="Lyons J.B."/>
            <person name="Simakov O."/>
            <person name="Putnam N."/>
            <person name="Stites J."/>
            <person name="Kuroki Y."/>
            <person name="Tanaka T."/>
            <person name="Michiue T."/>
            <person name="Watanabe M."/>
            <person name="Bogdanovic O."/>
            <person name="Lister R."/>
            <person name="Georgiou G."/>
            <person name="Paranjpe S.S."/>
            <person name="van Kruijsbergen I."/>
            <person name="Shu S."/>
            <person name="Carlson J."/>
            <person name="Kinoshita T."/>
            <person name="Ohta Y."/>
            <person name="Mawaribuchi S."/>
            <person name="Jenkins J."/>
            <person name="Grimwood J."/>
            <person name="Schmutz J."/>
            <person name="Mitros T."/>
            <person name="Mozaffari S.V."/>
            <person name="Suzuki Y."/>
            <person name="Haramoto Y."/>
            <person name="Yamamoto T.S."/>
            <person name="Takagi C."/>
            <person name="Heald R."/>
            <person name="Miller K."/>
            <person name="Haudenschild C."/>
            <person name="Kitzman J."/>
            <person name="Nakayama T."/>
            <person name="Izutsu Y."/>
            <person name="Robert J."/>
            <person name="Fortriede J."/>
            <person name="Burns K."/>
            <person name="Lotay V."/>
            <person name="Karimi K."/>
            <person name="Yasuoka Y."/>
            <person name="Dichmann D.S."/>
            <person name="Flajnik M.F."/>
            <person name="Houston D.W."/>
            <person name="Shendure J."/>
            <person name="DuPasquier L."/>
            <person name="Vize P.D."/>
            <person name="Zorn A.M."/>
            <person name="Ito M."/>
            <person name="Marcotte E.M."/>
            <person name="Wallingford J.B."/>
            <person name="Ito Y."/>
            <person name="Asashima M."/>
            <person name="Ueno N."/>
            <person name="Matsuda Y."/>
            <person name="Veenstra G.J."/>
            <person name="Fujiyama A."/>
            <person name="Harland R.M."/>
            <person name="Taira M."/>
            <person name="Rokhsar D.S."/>
        </authorList>
    </citation>
    <scope>NUCLEOTIDE SEQUENCE [LARGE SCALE GENOMIC DNA]</scope>
    <source>
        <strain evidence="2">J</strain>
    </source>
</reference>